<evidence type="ECO:0000313" key="2">
    <source>
        <dbReference type="Proteomes" id="UP000199230"/>
    </source>
</evidence>
<organism evidence="1 2">
    <name type="scientific">Tindallia californiensis</name>
    <dbReference type="NCBI Taxonomy" id="159292"/>
    <lineage>
        <taxon>Bacteria</taxon>
        <taxon>Bacillati</taxon>
        <taxon>Bacillota</taxon>
        <taxon>Clostridia</taxon>
        <taxon>Peptostreptococcales</taxon>
        <taxon>Tindalliaceae</taxon>
        <taxon>Tindallia</taxon>
    </lineage>
</organism>
<reference evidence="1 2" key="1">
    <citation type="submission" date="2016-10" db="EMBL/GenBank/DDBJ databases">
        <authorList>
            <person name="de Groot N.N."/>
        </authorList>
    </citation>
    <scope>NUCLEOTIDE SEQUENCE [LARGE SCALE GENOMIC DNA]</scope>
    <source>
        <strain evidence="1 2">APO</strain>
    </source>
</reference>
<protein>
    <submittedName>
        <fullName evidence="1">Uncharacterized protein</fullName>
    </submittedName>
</protein>
<keyword evidence="2" id="KW-1185">Reference proteome</keyword>
<name>A0A1H3PD87_9FIRM</name>
<evidence type="ECO:0000313" key="1">
    <source>
        <dbReference type="EMBL" id="SDY99027.1"/>
    </source>
</evidence>
<dbReference type="AlphaFoldDB" id="A0A1H3PD87"/>
<gene>
    <name evidence="1" type="ORF">SAMN05192546_106148</name>
</gene>
<sequence length="90" mass="9364">MWCLKDGVLPSPTGRMGTNIHMKEVLIKANTGEADGFSLGEQLGGTEAVNTDIGGGAQQVLAVRSATYPPVMLWIPIAAGDNNGTIDLIP</sequence>
<accession>A0A1H3PD87</accession>
<proteinExistence type="predicted"/>
<dbReference type="EMBL" id="FNPV01000006">
    <property type="protein sequence ID" value="SDY99027.1"/>
    <property type="molecule type" value="Genomic_DNA"/>
</dbReference>
<dbReference type="Proteomes" id="UP000199230">
    <property type="component" value="Unassembled WGS sequence"/>
</dbReference>